<evidence type="ECO:0000313" key="5">
    <source>
        <dbReference type="EMBL" id="MFB9769774.1"/>
    </source>
</evidence>
<comment type="caution">
    <text evidence="5">The sequence shown here is derived from an EMBL/GenBank/DDBJ whole genome shotgun (WGS) entry which is preliminary data.</text>
</comment>
<evidence type="ECO:0000313" key="6">
    <source>
        <dbReference type="Proteomes" id="UP001589691"/>
    </source>
</evidence>
<keyword evidence="2" id="KW-0972">Capsule biogenesis/degradation</keyword>
<dbReference type="Proteomes" id="UP001589691">
    <property type="component" value="Unassembled WGS sequence"/>
</dbReference>
<dbReference type="InterPro" id="IPR050445">
    <property type="entry name" value="Bact_polysacc_biosynth/exp"/>
</dbReference>
<evidence type="ECO:0000256" key="1">
    <source>
        <dbReference type="ARBA" id="ARBA00005132"/>
    </source>
</evidence>
<organism evidence="5 6">
    <name type="scientific">Lactiplantibacillus modestisalitolerans</name>
    <dbReference type="NCBI Taxonomy" id="1457219"/>
    <lineage>
        <taxon>Bacteria</taxon>
        <taxon>Bacillati</taxon>
        <taxon>Bacillota</taxon>
        <taxon>Bacilli</taxon>
        <taxon>Lactobacillales</taxon>
        <taxon>Lactobacillaceae</taxon>
        <taxon>Lactiplantibacillus</taxon>
    </lineage>
</organism>
<dbReference type="RefSeq" id="WP_137641497.1">
    <property type="nucleotide sequence ID" value="NZ_BJEA01000001.1"/>
</dbReference>
<name>A0ABV5WUF3_9LACO</name>
<comment type="pathway">
    <text evidence="1">Capsule biogenesis; capsule polysaccharide biosynthesis.</text>
</comment>
<proteinExistence type="predicted"/>
<reference evidence="5 6" key="1">
    <citation type="submission" date="2024-09" db="EMBL/GenBank/DDBJ databases">
        <authorList>
            <person name="Sun Q."/>
            <person name="Mori K."/>
        </authorList>
    </citation>
    <scope>NUCLEOTIDE SEQUENCE [LARGE SCALE GENOMIC DNA]</scope>
    <source>
        <strain evidence="5 6">TBRC 4576</strain>
    </source>
</reference>
<evidence type="ECO:0000259" key="4">
    <source>
        <dbReference type="Pfam" id="PF13614"/>
    </source>
</evidence>
<dbReference type="PANTHER" id="PTHR32309:SF13">
    <property type="entry name" value="FERRIC ENTEROBACTIN TRANSPORT PROTEIN FEPE"/>
    <property type="match status" value="1"/>
</dbReference>
<evidence type="ECO:0000256" key="2">
    <source>
        <dbReference type="ARBA" id="ARBA00022903"/>
    </source>
</evidence>
<dbReference type="SUPFAM" id="SSF52540">
    <property type="entry name" value="P-loop containing nucleoside triphosphate hydrolases"/>
    <property type="match status" value="1"/>
</dbReference>
<dbReference type="PANTHER" id="PTHR32309">
    <property type="entry name" value="TYROSINE-PROTEIN KINASE"/>
    <property type="match status" value="1"/>
</dbReference>
<dbReference type="Gene3D" id="3.40.50.300">
    <property type="entry name" value="P-loop containing nucleotide triphosphate hydrolases"/>
    <property type="match status" value="1"/>
</dbReference>
<keyword evidence="6" id="KW-1185">Reference proteome</keyword>
<gene>
    <name evidence="5" type="ORF">ACFFLI_07850</name>
</gene>
<dbReference type="Pfam" id="PF13614">
    <property type="entry name" value="AAA_31"/>
    <property type="match status" value="1"/>
</dbReference>
<keyword evidence="3" id="KW-0270">Exopolysaccharide synthesis</keyword>
<accession>A0ABV5WUF3</accession>
<protein>
    <submittedName>
        <fullName evidence="5">AAA family ATPase</fullName>
    </submittedName>
</protein>
<sequence length="201" mass="22384">MNSAESIKENIRKISGNIQDVLGKEKIISFSTMTSLATQRTVIANLAIMYGQAGVKVIILDTDFSNDLFSSTFQVKSESSLDEFLNGKEMNINKIITNIPGQEVDLIPSIAKQNIGHGQINATEDPRLKMLLSYLSKKYDLVLINTPQIIDDKKMNKVLSLSDGVIFLHKVKVSRKKTVRMLLKNANLNKVNILGYIAVED</sequence>
<dbReference type="InterPro" id="IPR025669">
    <property type="entry name" value="AAA_dom"/>
</dbReference>
<feature type="domain" description="AAA" evidence="4">
    <location>
        <begin position="26"/>
        <end position="185"/>
    </location>
</feature>
<dbReference type="InterPro" id="IPR027417">
    <property type="entry name" value="P-loop_NTPase"/>
</dbReference>
<dbReference type="EMBL" id="JBHLZY010000020">
    <property type="protein sequence ID" value="MFB9769774.1"/>
    <property type="molecule type" value="Genomic_DNA"/>
</dbReference>
<evidence type="ECO:0000256" key="3">
    <source>
        <dbReference type="ARBA" id="ARBA00023169"/>
    </source>
</evidence>